<evidence type="ECO:0000313" key="1">
    <source>
        <dbReference type="EMBL" id="KAI3686587.1"/>
    </source>
</evidence>
<accession>A0ACB8YLI2</accession>
<evidence type="ECO:0000313" key="2">
    <source>
        <dbReference type="Proteomes" id="UP001056120"/>
    </source>
</evidence>
<reference evidence="1 2" key="2">
    <citation type="journal article" date="2022" name="Mol. Ecol. Resour.">
        <title>The genomes of chicory, endive, great burdock and yacon provide insights into Asteraceae paleo-polyploidization history and plant inulin production.</title>
        <authorList>
            <person name="Fan W."/>
            <person name="Wang S."/>
            <person name="Wang H."/>
            <person name="Wang A."/>
            <person name="Jiang F."/>
            <person name="Liu H."/>
            <person name="Zhao H."/>
            <person name="Xu D."/>
            <person name="Zhang Y."/>
        </authorList>
    </citation>
    <scope>NUCLEOTIDE SEQUENCE [LARGE SCALE GENOMIC DNA]</scope>
    <source>
        <strain evidence="2">cv. Yunnan</strain>
        <tissue evidence="1">Leaves</tissue>
    </source>
</reference>
<dbReference type="EMBL" id="CM042044">
    <property type="protein sequence ID" value="KAI3686587.1"/>
    <property type="molecule type" value="Genomic_DNA"/>
</dbReference>
<name>A0ACB8YLI2_9ASTR</name>
<comment type="caution">
    <text evidence="1">The sequence shown here is derived from an EMBL/GenBank/DDBJ whole genome shotgun (WGS) entry which is preliminary data.</text>
</comment>
<proteinExistence type="predicted"/>
<sequence length="132" mass="14993">MIMSDSDSVSNPDPENEINGVDDDVFGNNLGCDDEAPLHLCLTAIIDDDDHIGREWEEVEDCESNNTVCAVCKDEIGVGEMAKQLPCTHRYHGDCIVPWLCIQNTCPVCRHELPTDDPNYERRKEERERIMQ</sequence>
<keyword evidence="2" id="KW-1185">Reference proteome</keyword>
<dbReference type="Proteomes" id="UP001056120">
    <property type="component" value="Linkage Group LG27"/>
</dbReference>
<protein>
    <submittedName>
        <fullName evidence="1">Uncharacterized protein</fullName>
    </submittedName>
</protein>
<organism evidence="1 2">
    <name type="scientific">Smallanthus sonchifolius</name>
    <dbReference type="NCBI Taxonomy" id="185202"/>
    <lineage>
        <taxon>Eukaryota</taxon>
        <taxon>Viridiplantae</taxon>
        <taxon>Streptophyta</taxon>
        <taxon>Embryophyta</taxon>
        <taxon>Tracheophyta</taxon>
        <taxon>Spermatophyta</taxon>
        <taxon>Magnoliopsida</taxon>
        <taxon>eudicotyledons</taxon>
        <taxon>Gunneridae</taxon>
        <taxon>Pentapetalae</taxon>
        <taxon>asterids</taxon>
        <taxon>campanulids</taxon>
        <taxon>Asterales</taxon>
        <taxon>Asteraceae</taxon>
        <taxon>Asteroideae</taxon>
        <taxon>Heliantheae alliance</taxon>
        <taxon>Millerieae</taxon>
        <taxon>Smallanthus</taxon>
    </lineage>
</organism>
<reference evidence="2" key="1">
    <citation type="journal article" date="2022" name="Mol. Ecol. Resour.">
        <title>The genomes of chicory, endive, great burdock and yacon provide insights into Asteraceae palaeo-polyploidization history and plant inulin production.</title>
        <authorList>
            <person name="Fan W."/>
            <person name="Wang S."/>
            <person name="Wang H."/>
            <person name="Wang A."/>
            <person name="Jiang F."/>
            <person name="Liu H."/>
            <person name="Zhao H."/>
            <person name="Xu D."/>
            <person name="Zhang Y."/>
        </authorList>
    </citation>
    <scope>NUCLEOTIDE SEQUENCE [LARGE SCALE GENOMIC DNA]</scope>
    <source>
        <strain evidence="2">cv. Yunnan</strain>
    </source>
</reference>
<gene>
    <name evidence="1" type="ORF">L1987_80267</name>
</gene>